<evidence type="ECO:0000313" key="1">
    <source>
        <dbReference type="EMBL" id="ARD12757.1"/>
    </source>
</evidence>
<dbReference type="EMBL" id="CP008742">
    <property type="protein sequence ID" value="ARD12757.1"/>
    <property type="molecule type" value="Genomic_DNA"/>
</dbReference>
<reference evidence="1 2" key="1">
    <citation type="journal article" date="2010" name="Environ. Microbiol.">
        <title>Annotation and overview of the Pseudomonas savastanoi pv. savastanoi NCPPB 3335 draft genome reveals the virulence gene complement of a tumour-inducing pathogen of woody hosts.</title>
        <authorList>
            <person name="Rodriguez-Palenzuela P."/>
            <person name="Matas I.M."/>
            <person name="Murillo J."/>
            <person name="Lopez-Solanilla E."/>
            <person name="Bardaji L."/>
            <person name="Perez-Martinez I."/>
            <person name="Rodriguez-Moskera M.E."/>
            <person name="Penyalver R."/>
            <person name="Lopez M.M."/>
            <person name="Quesada J.M."/>
            <person name="Biehl B.S."/>
            <person name="Perna N.T."/>
            <person name="Glasner J.D."/>
            <person name="Cabot E.L."/>
            <person name="Neeno-Eckwall E."/>
            <person name="Ramos C."/>
        </authorList>
    </citation>
    <scope>NUCLEOTIDE SEQUENCE [LARGE SCALE GENOMIC DNA]</scope>
    <source>
        <strain evidence="1 2">NCPPB 3335</strain>
    </source>
</reference>
<protein>
    <submittedName>
        <fullName evidence="1">Uncharacterized protein</fullName>
    </submittedName>
</protein>
<proteinExistence type="predicted"/>
<sequence length="91" mass="10126">MGTPRPPITSRLCREGGLWLPVFADAENHHQVVMKRNLEHAVVKFALPGDKPRRHLFSLDPEFAPALFAAVLIPVRALTLTDLIVGFTNTE</sequence>
<name>A0ABC8BG53_PSESS</name>
<dbReference type="KEGG" id="psav:PSA3335_17865"/>
<dbReference type="AlphaFoldDB" id="A0ABC8BG53"/>
<evidence type="ECO:0000313" key="2">
    <source>
        <dbReference type="Proteomes" id="UP000005729"/>
    </source>
</evidence>
<accession>A0ABC8BG53</accession>
<gene>
    <name evidence="1" type="ORF">PSA3335_17865</name>
</gene>
<dbReference type="Proteomes" id="UP000005729">
    <property type="component" value="Chromosome"/>
</dbReference>
<organism evidence="1 2">
    <name type="scientific">Pseudomonas savastanoi pv. savastanoi NCPPB 3335</name>
    <dbReference type="NCBI Taxonomy" id="693985"/>
    <lineage>
        <taxon>Bacteria</taxon>
        <taxon>Pseudomonadati</taxon>
        <taxon>Pseudomonadota</taxon>
        <taxon>Gammaproteobacteria</taxon>
        <taxon>Pseudomonadales</taxon>
        <taxon>Pseudomonadaceae</taxon>
        <taxon>Pseudomonas</taxon>
    </lineage>
</organism>